<evidence type="ECO:0000313" key="6">
    <source>
        <dbReference type="EMBL" id="QTH71631.1"/>
    </source>
</evidence>
<dbReference type="Pfam" id="PF01022">
    <property type="entry name" value="HTH_5"/>
    <property type="match status" value="1"/>
</dbReference>
<keyword evidence="2" id="KW-0805">Transcription regulation</keyword>
<dbReference type="EMBL" id="CP072133">
    <property type="protein sequence ID" value="QTH71631.1"/>
    <property type="molecule type" value="Genomic_DNA"/>
</dbReference>
<dbReference type="FunFam" id="1.10.10.10:FF:000279">
    <property type="entry name" value="Transcriptional regulator, ArsR family"/>
    <property type="match status" value="1"/>
</dbReference>
<feature type="domain" description="HTH arsR-type" evidence="5">
    <location>
        <begin position="1"/>
        <end position="89"/>
    </location>
</feature>
<dbReference type="GO" id="GO:0003677">
    <property type="term" value="F:DNA binding"/>
    <property type="evidence" value="ECO:0007669"/>
    <property type="project" value="UniProtKB-KW"/>
</dbReference>
<dbReference type="NCBIfam" id="NF007528">
    <property type="entry name" value="PRK10141.1"/>
    <property type="match status" value="1"/>
</dbReference>
<evidence type="ECO:0000256" key="2">
    <source>
        <dbReference type="ARBA" id="ARBA00023015"/>
    </source>
</evidence>
<dbReference type="PROSITE" id="PS50987">
    <property type="entry name" value="HTH_ARSR_2"/>
    <property type="match status" value="1"/>
</dbReference>
<gene>
    <name evidence="6" type="ORF">J5O05_01260</name>
</gene>
<dbReference type="AlphaFoldDB" id="A0A975DJT5"/>
<dbReference type="GO" id="GO:0003700">
    <property type="term" value="F:DNA-binding transcription factor activity"/>
    <property type="evidence" value="ECO:0007669"/>
    <property type="project" value="InterPro"/>
</dbReference>
<dbReference type="PRINTS" id="PR00778">
    <property type="entry name" value="HTHARSR"/>
</dbReference>
<evidence type="ECO:0000256" key="3">
    <source>
        <dbReference type="ARBA" id="ARBA00023125"/>
    </source>
</evidence>
<dbReference type="InterPro" id="IPR011991">
    <property type="entry name" value="ArsR-like_HTH"/>
</dbReference>
<dbReference type="RefSeq" id="WP_208843257.1">
    <property type="nucleotide sequence ID" value="NZ_CP072133.1"/>
</dbReference>
<evidence type="ECO:0000256" key="1">
    <source>
        <dbReference type="ARBA" id="ARBA00022849"/>
    </source>
</evidence>
<name>A0A975DJT5_9GAMM</name>
<dbReference type="GO" id="GO:0046685">
    <property type="term" value="P:response to arsenic-containing substance"/>
    <property type="evidence" value="ECO:0007669"/>
    <property type="project" value="UniProtKB-KW"/>
</dbReference>
<accession>A0A975DJT5</accession>
<evidence type="ECO:0000256" key="4">
    <source>
        <dbReference type="ARBA" id="ARBA00023163"/>
    </source>
</evidence>
<dbReference type="SMART" id="SM00418">
    <property type="entry name" value="HTH_ARSR"/>
    <property type="match status" value="1"/>
</dbReference>
<dbReference type="PANTHER" id="PTHR33154:SF18">
    <property type="entry name" value="ARSENICAL RESISTANCE OPERON REPRESSOR"/>
    <property type="match status" value="1"/>
</dbReference>
<dbReference type="NCBIfam" id="NF033788">
    <property type="entry name" value="HTH_metalloreg"/>
    <property type="match status" value="1"/>
</dbReference>
<dbReference type="InterPro" id="IPR001845">
    <property type="entry name" value="HTH_ArsR_DNA-bd_dom"/>
</dbReference>
<reference evidence="6" key="1">
    <citation type="submission" date="2021-03" db="EMBL/GenBank/DDBJ databases">
        <title>Complete Genome of Pseudoalteromonas xiamenensis STKMTI.2, a new potential marine bacterium producing anti-Vibrio compounds.</title>
        <authorList>
            <person name="Handayani D.P."/>
            <person name="Isnansetyo A."/>
            <person name="Istiqomah I."/>
            <person name="Jumina J."/>
        </authorList>
    </citation>
    <scope>NUCLEOTIDE SEQUENCE</scope>
    <source>
        <strain evidence="6">STKMTI.2</strain>
    </source>
</reference>
<dbReference type="InterPro" id="IPR036390">
    <property type="entry name" value="WH_DNA-bd_sf"/>
</dbReference>
<dbReference type="CDD" id="cd00090">
    <property type="entry name" value="HTH_ARSR"/>
    <property type="match status" value="1"/>
</dbReference>
<dbReference type="Gene3D" id="1.10.10.10">
    <property type="entry name" value="Winged helix-like DNA-binding domain superfamily/Winged helix DNA-binding domain"/>
    <property type="match status" value="1"/>
</dbReference>
<keyword evidence="4" id="KW-0804">Transcription</keyword>
<evidence type="ECO:0000313" key="7">
    <source>
        <dbReference type="Proteomes" id="UP000664904"/>
    </source>
</evidence>
<dbReference type="SUPFAM" id="SSF46785">
    <property type="entry name" value="Winged helix' DNA-binding domain"/>
    <property type="match status" value="1"/>
</dbReference>
<keyword evidence="1" id="KW-0059">Arsenical resistance</keyword>
<protein>
    <submittedName>
        <fullName evidence="6">Metalloregulator ArsR/SmtB family transcription factor</fullName>
    </submittedName>
</protein>
<dbReference type="KEGG" id="pxi:J5O05_01260"/>
<dbReference type="InterPro" id="IPR036388">
    <property type="entry name" value="WH-like_DNA-bd_sf"/>
</dbReference>
<dbReference type="Proteomes" id="UP000664904">
    <property type="component" value="Chromosome"/>
</dbReference>
<keyword evidence="3" id="KW-0238">DNA-binding</keyword>
<organism evidence="6 7">
    <name type="scientific">Pseudoalteromonas xiamenensis</name>
    <dbReference type="NCBI Taxonomy" id="882626"/>
    <lineage>
        <taxon>Bacteria</taxon>
        <taxon>Pseudomonadati</taxon>
        <taxon>Pseudomonadota</taxon>
        <taxon>Gammaproteobacteria</taxon>
        <taxon>Alteromonadales</taxon>
        <taxon>Pseudoalteromonadaceae</taxon>
        <taxon>Pseudoalteromonas</taxon>
    </lineage>
</organism>
<evidence type="ECO:0000259" key="5">
    <source>
        <dbReference type="PROSITE" id="PS50987"/>
    </source>
</evidence>
<keyword evidence="7" id="KW-1185">Reference proteome</keyword>
<sequence>MLVDFFKCLSDETRLALITLIFQEEELCVCELVEALDIHQAKISRHLSLLRKHHILQDIKDKQWVFYRIHPELAPWAKAVIARVVKENQRNIDSAIRKLNQMGERPVRQQTCCK</sequence>
<dbReference type="InterPro" id="IPR051081">
    <property type="entry name" value="HTH_MetalResp_TranReg"/>
</dbReference>
<dbReference type="PANTHER" id="PTHR33154">
    <property type="entry name" value="TRANSCRIPTIONAL REGULATOR, ARSR FAMILY"/>
    <property type="match status" value="1"/>
</dbReference>
<proteinExistence type="predicted"/>